<dbReference type="Gene3D" id="3.40.630.30">
    <property type="match status" value="1"/>
</dbReference>
<accession>A0ABP4YSC4</accession>
<evidence type="ECO:0000313" key="3">
    <source>
        <dbReference type="Proteomes" id="UP001500218"/>
    </source>
</evidence>
<dbReference type="InterPro" id="IPR016181">
    <property type="entry name" value="Acyl_CoA_acyltransferase"/>
</dbReference>
<name>A0ABP4YSC4_9ACTN</name>
<dbReference type="Pfam" id="PF00583">
    <property type="entry name" value="Acetyltransf_1"/>
    <property type="match status" value="1"/>
</dbReference>
<dbReference type="PROSITE" id="PS51186">
    <property type="entry name" value="GNAT"/>
    <property type="match status" value="1"/>
</dbReference>
<comment type="caution">
    <text evidence="2">The sequence shown here is derived from an EMBL/GenBank/DDBJ whole genome shotgun (WGS) entry which is preliminary data.</text>
</comment>
<proteinExistence type="predicted"/>
<organism evidence="2 3">
    <name type="scientific">Luedemannella flava</name>
    <dbReference type="NCBI Taxonomy" id="349316"/>
    <lineage>
        <taxon>Bacteria</taxon>
        <taxon>Bacillati</taxon>
        <taxon>Actinomycetota</taxon>
        <taxon>Actinomycetes</taxon>
        <taxon>Micromonosporales</taxon>
        <taxon>Micromonosporaceae</taxon>
        <taxon>Luedemannella</taxon>
    </lineage>
</organism>
<evidence type="ECO:0000259" key="1">
    <source>
        <dbReference type="PROSITE" id="PS51186"/>
    </source>
</evidence>
<gene>
    <name evidence="2" type="ORF">GCM10009682_55460</name>
</gene>
<protein>
    <recommendedName>
        <fullName evidence="1">N-acetyltransferase domain-containing protein</fullName>
    </recommendedName>
</protein>
<sequence>MVVAPAPGIRHASGVGVRDATLADLAALIDVQQLGAVRAVGHIFPQDEYPFPREDLRARWAAEIADPGIEAYVVDDDAGAIVGFAALRGDELLHFGTAVETWGTGLAAEVHGDLMRRLAARHVTRARLRVFEENHRARRFYQKLGWLPTGRVSRTSFPPRPLLLEYALDL</sequence>
<dbReference type="InterPro" id="IPR000182">
    <property type="entry name" value="GNAT_dom"/>
</dbReference>
<dbReference type="EMBL" id="BAAALT010000254">
    <property type="protein sequence ID" value="GAA1829444.1"/>
    <property type="molecule type" value="Genomic_DNA"/>
</dbReference>
<dbReference type="SUPFAM" id="SSF55729">
    <property type="entry name" value="Acyl-CoA N-acyltransferases (Nat)"/>
    <property type="match status" value="1"/>
</dbReference>
<reference evidence="3" key="1">
    <citation type="journal article" date="2019" name="Int. J. Syst. Evol. Microbiol.">
        <title>The Global Catalogue of Microorganisms (GCM) 10K type strain sequencing project: providing services to taxonomists for standard genome sequencing and annotation.</title>
        <authorList>
            <consortium name="The Broad Institute Genomics Platform"/>
            <consortium name="The Broad Institute Genome Sequencing Center for Infectious Disease"/>
            <person name="Wu L."/>
            <person name="Ma J."/>
        </authorList>
    </citation>
    <scope>NUCLEOTIDE SEQUENCE [LARGE SCALE GENOMIC DNA]</scope>
    <source>
        <strain evidence="3">JCM 13250</strain>
    </source>
</reference>
<feature type="domain" description="N-acetyltransferase" evidence="1">
    <location>
        <begin position="15"/>
        <end position="169"/>
    </location>
</feature>
<evidence type="ECO:0000313" key="2">
    <source>
        <dbReference type="EMBL" id="GAA1829444.1"/>
    </source>
</evidence>
<keyword evidence="3" id="KW-1185">Reference proteome</keyword>
<dbReference type="Proteomes" id="UP001500218">
    <property type="component" value="Unassembled WGS sequence"/>
</dbReference>